<gene>
    <name evidence="2" type="ORF">BSQ33_18485</name>
</gene>
<feature type="signal peptide" evidence="1">
    <location>
        <begin position="1"/>
        <end position="22"/>
    </location>
</feature>
<dbReference type="AlphaFoldDB" id="A0A1Z2SKP5"/>
<evidence type="ECO:0008006" key="4">
    <source>
        <dbReference type="Google" id="ProtNLM"/>
    </source>
</evidence>
<reference evidence="2 3" key="1">
    <citation type="submission" date="2016-12" db="EMBL/GenBank/DDBJ databases">
        <authorList>
            <person name="Song W.-J."/>
            <person name="Kurnit D.M."/>
        </authorList>
    </citation>
    <scope>NUCLEOTIDE SEQUENCE [LARGE SCALE GENOMIC DNA]</scope>
    <source>
        <strain evidence="2 3">ATCC 43942</strain>
    </source>
</reference>
<feature type="chain" id="PRO_5012554606" description="Peptidase C-terminal archaeal/bacterial domain-containing protein" evidence="1">
    <location>
        <begin position="23"/>
        <end position="175"/>
    </location>
</feature>
<accession>A0A1Z2SKP5</accession>
<dbReference type="KEGG" id="vga:BSQ33_18485"/>
<dbReference type="Proteomes" id="UP000196708">
    <property type="component" value="Chromosome 2"/>
</dbReference>
<dbReference type="RefSeq" id="WP_088134877.1">
    <property type="nucleotide sequence ID" value="NZ_CP018836.1"/>
</dbReference>
<dbReference type="OrthoDB" id="5876800at2"/>
<evidence type="ECO:0000256" key="1">
    <source>
        <dbReference type="SAM" id="SignalP"/>
    </source>
</evidence>
<name>A0A1Z2SKP5_VIBGA</name>
<organism evidence="2 3">
    <name type="scientific">Vibrio gazogenes</name>
    <dbReference type="NCBI Taxonomy" id="687"/>
    <lineage>
        <taxon>Bacteria</taxon>
        <taxon>Pseudomonadati</taxon>
        <taxon>Pseudomonadota</taxon>
        <taxon>Gammaproteobacteria</taxon>
        <taxon>Vibrionales</taxon>
        <taxon>Vibrionaceae</taxon>
        <taxon>Vibrio</taxon>
    </lineage>
</organism>
<keyword evidence="1" id="KW-0732">Signal</keyword>
<evidence type="ECO:0000313" key="2">
    <source>
        <dbReference type="EMBL" id="ASA57729.1"/>
    </source>
</evidence>
<proteinExistence type="predicted"/>
<evidence type="ECO:0000313" key="3">
    <source>
        <dbReference type="Proteomes" id="UP000196708"/>
    </source>
</evidence>
<protein>
    <recommendedName>
        <fullName evidence="4">Peptidase C-terminal archaeal/bacterial domain-containing protein</fullName>
    </recommendedName>
</protein>
<sequence>MMNLIKSVAILSLSALSFMTQAAQVPSEVVLGGVSYAVNPEERPSVVDQTLSIDVTQEENEQVEKHGFASAFAFDFKCRLTSKNTFYFTNVRPNDLQLVYTFDQTCANKYIEAKLTNLSNGSLDLYLTDSTGNEIVDGPTSWVLVPLPVGTYHLFVVNSSSSQRGDGYVDTKVTL</sequence>
<dbReference type="EMBL" id="CP018836">
    <property type="protein sequence ID" value="ASA57729.1"/>
    <property type="molecule type" value="Genomic_DNA"/>
</dbReference>